<dbReference type="Pfam" id="PF04389">
    <property type="entry name" value="Peptidase_M28"/>
    <property type="match status" value="1"/>
</dbReference>
<dbReference type="SUPFAM" id="SSF53187">
    <property type="entry name" value="Zn-dependent exopeptidases"/>
    <property type="match status" value="1"/>
</dbReference>
<evidence type="ECO:0000313" key="2">
    <source>
        <dbReference type="EMBL" id="GHE69345.1"/>
    </source>
</evidence>
<dbReference type="Gene3D" id="3.40.630.10">
    <property type="entry name" value="Zn peptidases"/>
    <property type="match status" value="1"/>
</dbReference>
<name>A0ABQ3I9J2_9BACT</name>
<dbReference type="InterPro" id="IPR007484">
    <property type="entry name" value="Peptidase_M28"/>
</dbReference>
<accession>A0ABQ3I9J2</accession>
<dbReference type="Proteomes" id="UP000658258">
    <property type="component" value="Unassembled WGS sequence"/>
</dbReference>
<proteinExistence type="predicted"/>
<organism evidence="2 3">
    <name type="scientific">Roseivirga thermotolerans</name>
    <dbReference type="NCBI Taxonomy" id="1758176"/>
    <lineage>
        <taxon>Bacteria</taxon>
        <taxon>Pseudomonadati</taxon>
        <taxon>Bacteroidota</taxon>
        <taxon>Cytophagia</taxon>
        <taxon>Cytophagales</taxon>
        <taxon>Roseivirgaceae</taxon>
        <taxon>Roseivirga</taxon>
    </lineage>
</organism>
<dbReference type="EMBL" id="BNAG01000003">
    <property type="protein sequence ID" value="GHE69345.1"/>
    <property type="molecule type" value="Genomic_DNA"/>
</dbReference>
<reference evidence="3" key="1">
    <citation type="journal article" date="2019" name="Int. J. Syst. Evol. Microbiol.">
        <title>The Global Catalogue of Microorganisms (GCM) 10K type strain sequencing project: providing services to taxonomists for standard genome sequencing and annotation.</title>
        <authorList>
            <consortium name="The Broad Institute Genomics Platform"/>
            <consortium name="The Broad Institute Genome Sequencing Center for Infectious Disease"/>
            <person name="Wu L."/>
            <person name="Ma J."/>
        </authorList>
    </citation>
    <scope>NUCLEOTIDE SEQUENCE [LARGE SCALE GENOMIC DNA]</scope>
    <source>
        <strain evidence="3">CGMCC 1.15111</strain>
    </source>
</reference>
<gene>
    <name evidence="2" type="ORF">GCM10011340_26630</name>
</gene>
<evidence type="ECO:0000259" key="1">
    <source>
        <dbReference type="Pfam" id="PF04389"/>
    </source>
</evidence>
<comment type="caution">
    <text evidence="2">The sequence shown here is derived from an EMBL/GenBank/DDBJ whole genome shotgun (WGS) entry which is preliminary data.</text>
</comment>
<feature type="domain" description="Peptidase M28" evidence="1">
    <location>
        <begin position="7"/>
        <end position="142"/>
    </location>
</feature>
<evidence type="ECO:0000313" key="3">
    <source>
        <dbReference type="Proteomes" id="UP000658258"/>
    </source>
</evidence>
<sequence>MASLETRNYNLKIVFFDEEERGLIGSKAYAKKLLEEKLNVISVHTIDQLGWDEDGDRGIELEVPAEHILDQYTKVAGEFNYTFPIQISDVTSTDHRSFRQLGFAATGITEEYKNGDTTPHYHRSTDTYETVNFEYLSFITEYVKKVFEDIMR</sequence>
<keyword evidence="3" id="KW-1185">Reference proteome</keyword>
<protein>
    <recommendedName>
        <fullName evidence="1">Peptidase M28 domain-containing protein</fullName>
    </recommendedName>
</protein>